<accession>A0A368L3Y8</accession>
<dbReference type="PANTHER" id="PTHR12526">
    <property type="entry name" value="GLYCOSYLTRANSFERASE"/>
    <property type="match status" value="1"/>
</dbReference>
<keyword evidence="2 4" id="KW-0808">Transferase</keyword>
<keyword evidence="1" id="KW-0328">Glycosyltransferase</keyword>
<dbReference type="AlphaFoldDB" id="A0A368L3Y8"/>
<keyword evidence="5" id="KW-1185">Reference proteome</keyword>
<reference evidence="4 5" key="1">
    <citation type="journal article" date="2018" name="Int. J. Syst. Evol. Microbiol.">
        <title>Parvibium lacunae gen. nov., sp. nov., a new member of the family Alcaligenaceae isolated from a freshwater pond.</title>
        <authorList>
            <person name="Chen W.M."/>
            <person name="Xie P.B."/>
            <person name="Hsu M.Y."/>
            <person name="Sheu S.Y."/>
        </authorList>
    </citation>
    <scope>NUCLEOTIDE SEQUENCE [LARGE SCALE GENOMIC DNA]</scope>
    <source>
        <strain evidence="4 5">KMB9</strain>
    </source>
</reference>
<evidence type="ECO:0000259" key="3">
    <source>
        <dbReference type="Pfam" id="PF00534"/>
    </source>
</evidence>
<evidence type="ECO:0000256" key="1">
    <source>
        <dbReference type="ARBA" id="ARBA00022676"/>
    </source>
</evidence>
<evidence type="ECO:0000313" key="5">
    <source>
        <dbReference type="Proteomes" id="UP000252357"/>
    </source>
</evidence>
<dbReference type="SUPFAM" id="SSF53756">
    <property type="entry name" value="UDP-Glycosyltransferase/glycogen phosphorylase"/>
    <property type="match status" value="1"/>
</dbReference>
<dbReference type="Proteomes" id="UP000252357">
    <property type="component" value="Unassembled WGS sequence"/>
</dbReference>
<dbReference type="Pfam" id="PF00534">
    <property type="entry name" value="Glycos_transf_1"/>
    <property type="match status" value="1"/>
</dbReference>
<name>A0A368L3Y8_9BURK</name>
<protein>
    <submittedName>
        <fullName evidence="4">Glycosyltransferase</fullName>
    </submittedName>
</protein>
<dbReference type="Gene3D" id="3.40.50.2000">
    <property type="entry name" value="Glycogen Phosphorylase B"/>
    <property type="match status" value="2"/>
</dbReference>
<comment type="caution">
    <text evidence="4">The sequence shown here is derived from an EMBL/GenBank/DDBJ whole genome shotgun (WGS) entry which is preliminary data.</text>
</comment>
<dbReference type="EMBL" id="QPGB01000002">
    <property type="protein sequence ID" value="RCS58306.1"/>
    <property type="molecule type" value="Genomic_DNA"/>
</dbReference>
<organism evidence="4 5">
    <name type="scientific">Parvibium lacunae</name>
    <dbReference type="NCBI Taxonomy" id="1888893"/>
    <lineage>
        <taxon>Bacteria</taxon>
        <taxon>Pseudomonadati</taxon>
        <taxon>Pseudomonadota</taxon>
        <taxon>Betaproteobacteria</taxon>
        <taxon>Burkholderiales</taxon>
        <taxon>Alcaligenaceae</taxon>
        <taxon>Parvibium</taxon>
    </lineage>
</organism>
<feature type="domain" description="Glycosyl transferase family 1" evidence="3">
    <location>
        <begin position="209"/>
        <end position="336"/>
    </location>
</feature>
<evidence type="ECO:0000256" key="2">
    <source>
        <dbReference type="ARBA" id="ARBA00022679"/>
    </source>
</evidence>
<gene>
    <name evidence="4" type="ORF">DU000_05645</name>
</gene>
<dbReference type="GO" id="GO:0016757">
    <property type="term" value="F:glycosyltransferase activity"/>
    <property type="evidence" value="ECO:0007669"/>
    <property type="project" value="UniProtKB-KW"/>
</dbReference>
<dbReference type="InterPro" id="IPR001296">
    <property type="entry name" value="Glyco_trans_1"/>
</dbReference>
<proteinExistence type="predicted"/>
<dbReference type="PANTHER" id="PTHR12526:SF510">
    <property type="entry name" value="D-INOSITOL 3-PHOSPHATE GLYCOSYLTRANSFERASE"/>
    <property type="match status" value="1"/>
</dbReference>
<evidence type="ECO:0000313" key="4">
    <source>
        <dbReference type="EMBL" id="RCS58306.1"/>
    </source>
</evidence>
<sequence>MLVQINMQEHYGGGETYTASLCRAAQSLGMPQLLIHHPKAQFWHQCIHQTTPTRALGHATEIASYLAEYSEQSVHILAHTRLPSSFVQHCRSRGWRTHALTHMPQQGRNVTGLAEYDQVYGVSHYVIRSLREQGLQNVYAEPMYGIAQVTPATATDPVTDNNTASIVTPASPYDWDTRKWRDRCLATLEQVYPFYQHWHRAQSAPAPIRLGIVSRLTPIKQFPQLFQILSPVLQKYPAFGLDIYGAGGYASVRDLRQALAPIQNRVRWFGFQSKVAAAYQQIDYLMTGLPEKEALGLNVLEAAALGVPTLAIQAEPFTETIQNDVTGLFYQDPRQDQGQSFAVLLSRLQQRAFQAQAESAQAWLAQFSPAEFCARWQRALAVSAA</sequence>